<feature type="transmembrane region" description="Helical" evidence="1">
    <location>
        <begin position="7"/>
        <end position="28"/>
    </location>
</feature>
<gene>
    <name evidence="2" type="ORF">Fcan01_10115</name>
</gene>
<reference evidence="2 3" key="1">
    <citation type="submission" date="2015-12" db="EMBL/GenBank/DDBJ databases">
        <title>The genome of Folsomia candida.</title>
        <authorList>
            <person name="Faddeeva A."/>
            <person name="Derks M.F."/>
            <person name="Anvar Y."/>
            <person name="Smit S."/>
            <person name="Van Straalen N."/>
            <person name="Roelofs D."/>
        </authorList>
    </citation>
    <scope>NUCLEOTIDE SEQUENCE [LARGE SCALE GENOMIC DNA]</scope>
    <source>
        <strain evidence="2 3">VU population</strain>
        <tissue evidence="2">Whole body</tissue>
    </source>
</reference>
<evidence type="ECO:0000256" key="1">
    <source>
        <dbReference type="SAM" id="Phobius"/>
    </source>
</evidence>
<dbReference type="EMBL" id="LNIX01000005">
    <property type="protein sequence ID" value="OXA54889.1"/>
    <property type="molecule type" value="Genomic_DNA"/>
</dbReference>
<sequence>MYGKMPLVVYLVAPYGSAIVTLLVYFLLPAFISVHTKWKDGLFNLRSDRVRKSEERKIAASIPKWGLECGISTTRLFRIEESYKAEFFASVFDNTLNLLMSFPNP</sequence>
<accession>A0A226EBU0</accession>
<dbReference type="AlphaFoldDB" id="A0A226EBU0"/>
<keyword evidence="1" id="KW-0472">Membrane</keyword>
<comment type="caution">
    <text evidence="2">The sequence shown here is derived from an EMBL/GenBank/DDBJ whole genome shotgun (WGS) entry which is preliminary data.</text>
</comment>
<dbReference type="Proteomes" id="UP000198287">
    <property type="component" value="Unassembled WGS sequence"/>
</dbReference>
<evidence type="ECO:0000313" key="2">
    <source>
        <dbReference type="EMBL" id="OXA54889.1"/>
    </source>
</evidence>
<protein>
    <submittedName>
        <fullName evidence="2">Uncharacterized protein</fullName>
    </submittedName>
</protein>
<name>A0A226EBU0_FOLCA</name>
<keyword evidence="1" id="KW-0812">Transmembrane</keyword>
<keyword evidence="1" id="KW-1133">Transmembrane helix</keyword>
<proteinExistence type="predicted"/>
<keyword evidence="3" id="KW-1185">Reference proteome</keyword>
<organism evidence="2 3">
    <name type="scientific">Folsomia candida</name>
    <name type="common">Springtail</name>
    <dbReference type="NCBI Taxonomy" id="158441"/>
    <lineage>
        <taxon>Eukaryota</taxon>
        <taxon>Metazoa</taxon>
        <taxon>Ecdysozoa</taxon>
        <taxon>Arthropoda</taxon>
        <taxon>Hexapoda</taxon>
        <taxon>Collembola</taxon>
        <taxon>Entomobryomorpha</taxon>
        <taxon>Isotomoidea</taxon>
        <taxon>Isotomidae</taxon>
        <taxon>Proisotominae</taxon>
        <taxon>Folsomia</taxon>
    </lineage>
</organism>
<evidence type="ECO:0000313" key="3">
    <source>
        <dbReference type="Proteomes" id="UP000198287"/>
    </source>
</evidence>